<proteinExistence type="predicted"/>
<keyword evidence="1" id="KW-0812">Transmembrane</keyword>
<dbReference type="InterPro" id="IPR018677">
    <property type="entry name" value="DUF2157"/>
</dbReference>
<evidence type="ECO:0000256" key="1">
    <source>
        <dbReference type="SAM" id="Phobius"/>
    </source>
</evidence>
<feature type="transmembrane region" description="Helical" evidence="1">
    <location>
        <begin position="245"/>
        <end position="263"/>
    </location>
</feature>
<evidence type="ECO:0000313" key="4">
    <source>
        <dbReference type="Proteomes" id="UP000186309"/>
    </source>
</evidence>
<keyword evidence="4" id="KW-1185">Reference proteome</keyword>
<dbReference type="Pfam" id="PF09925">
    <property type="entry name" value="DUF2157"/>
    <property type="match status" value="1"/>
</dbReference>
<reference evidence="4" key="1">
    <citation type="submission" date="2016-12" db="EMBL/GenBank/DDBJ databases">
        <title>Comparative genomics of four Isosphaeraceae planctomycetes: a common pool of plasmids and glycoside hydrolase genes.</title>
        <authorList>
            <person name="Ivanova A."/>
        </authorList>
    </citation>
    <scope>NUCLEOTIDE SEQUENCE [LARGE SCALE GENOMIC DNA]</scope>
    <source>
        <strain evidence="4">PX4</strain>
    </source>
</reference>
<name>A0A1U7CRC0_9BACT</name>
<keyword evidence="1" id="KW-1133">Transmembrane helix</keyword>
<feature type="transmembrane region" description="Helical" evidence="1">
    <location>
        <begin position="356"/>
        <end position="373"/>
    </location>
</feature>
<dbReference type="EMBL" id="CP019082">
    <property type="protein sequence ID" value="APW61494.1"/>
    <property type="molecule type" value="Genomic_DNA"/>
</dbReference>
<dbReference type="KEGG" id="pbor:BSF38_03009"/>
<feature type="transmembrane region" description="Helical" evidence="1">
    <location>
        <begin position="430"/>
        <end position="454"/>
    </location>
</feature>
<dbReference type="RefSeq" id="WP_076346888.1">
    <property type="nucleotide sequence ID" value="NZ_CP019082.1"/>
</dbReference>
<evidence type="ECO:0000313" key="3">
    <source>
        <dbReference type="EMBL" id="APW61494.1"/>
    </source>
</evidence>
<feature type="transmembrane region" description="Helical" evidence="1">
    <location>
        <begin position="164"/>
        <end position="185"/>
    </location>
</feature>
<dbReference type="OrthoDB" id="5351773at2"/>
<feature type="transmembrane region" description="Helical" evidence="1">
    <location>
        <begin position="83"/>
        <end position="103"/>
    </location>
</feature>
<accession>A0A1U7CRC0</accession>
<feature type="transmembrane region" description="Helical" evidence="1">
    <location>
        <begin position="53"/>
        <end position="77"/>
    </location>
</feature>
<feature type="transmembrane region" description="Helical" evidence="1">
    <location>
        <begin position="221"/>
        <end position="239"/>
    </location>
</feature>
<keyword evidence="1" id="KW-0472">Membrane</keyword>
<feature type="transmembrane region" description="Helical" evidence="1">
    <location>
        <begin position="115"/>
        <end position="132"/>
    </location>
</feature>
<dbReference type="Proteomes" id="UP000186309">
    <property type="component" value="Chromosome"/>
</dbReference>
<sequence length="465" mass="49900">MNTREISDGRHEWLAGEMESWTAQGLLTGDQAARILGLYGSPEERSARRGGQAVSAITSLATLLVGLGVLLLVAFNWMVLPAALKIVLVVAAMLASHAGGWFLRFRMGRRAASDALFFLGCLFYGGAIWQTAQVFNITVASNTGFWWWAVGSLPFALASRSLALHGLVAAILATYTGLSTVGWFFSSGGSSERLSDPAFSIPLLALPGLIWAYGRKSAGGVGMYVMLLTWWVLVQPTAWRLDDAPIFWVGSVGALLLLIAECHPARSPLAIPYRTFGVLLTGGVLLLLGVYTFNSDALGRVMPTPLVIETAVAAVVAVGLVVLAAELERRRATLSGSGYGSAPRVGNAFLDERRRIPLGLVLLMAAMGFWNALVGTPLAPTIAANVAMLALSLWLMMVGLREERGRPFTAGVLYFLTWAVCRYVDMFGDFGGMVGAALMFFLCGAALFGVARFWQRRSRKGSDHA</sequence>
<feature type="transmembrane region" description="Helical" evidence="1">
    <location>
        <begin position="379"/>
        <end position="400"/>
    </location>
</feature>
<feature type="transmembrane region" description="Helical" evidence="1">
    <location>
        <begin position="275"/>
        <end position="294"/>
    </location>
</feature>
<feature type="transmembrane region" description="Helical" evidence="1">
    <location>
        <begin position="407"/>
        <end position="424"/>
    </location>
</feature>
<feature type="transmembrane region" description="Helical" evidence="1">
    <location>
        <begin position="306"/>
        <end position="325"/>
    </location>
</feature>
<feature type="domain" description="DUF2157" evidence="2">
    <location>
        <begin position="20"/>
        <end position="163"/>
    </location>
</feature>
<evidence type="ECO:0000259" key="2">
    <source>
        <dbReference type="Pfam" id="PF09925"/>
    </source>
</evidence>
<gene>
    <name evidence="3" type="ORF">BSF38_03009</name>
</gene>
<protein>
    <recommendedName>
        <fullName evidence="2">DUF2157 domain-containing protein</fullName>
    </recommendedName>
</protein>
<dbReference type="STRING" id="1387353.BSF38_03009"/>
<dbReference type="AlphaFoldDB" id="A0A1U7CRC0"/>
<organism evidence="3 4">
    <name type="scientific">Paludisphaera borealis</name>
    <dbReference type="NCBI Taxonomy" id="1387353"/>
    <lineage>
        <taxon>Bacteria</taxon>
        <taxon>Pseudomonadati</taxon>
        <taxon>Planctomycetota</taxon>
        <taxon>Planctomycetia</taxon>
        <taxon>Isosphaerales</taxon>
        <taxon>Isosphaeraceae</taxon>
        <taxon>Paludisphaera</taxon>
    </lineage>
</organism>